<sequence length="500" mass="54821">MPSPERTIIGGTLEIPRMITGLWQLAGGHDKHVDYDEAVGAMDSLISSGLECFDMADHYGDAELIIGYHHKVSRQSKTAFTKWCPAGKGDQSFRRAEEAVDLALLRLNQKKISLLQYHAWDYTDDTYIHNIAHLNTLRKQGKIAHIGLTNTDAAHLELLLNSGFPIATNQVSCSVIDRRSVRGRLSTVCTQHDVKILAYGTLLGGFLSETWLDHPEPLDIETLNWSLRKYLRFIKAAGGWEPFQMVLRALDTVARRHHVGIAAVATRYVLDLPVVAAAIVGSRLTRAQEMYTTRNLSAFSIVLSEHDKLTISNAQESLLDIPGDCGDEYRRAPFLTASGDLSHHISDSPTSRAAEIQLAISEGARIEYSSGSKWEPLAGYCRALRSGDSIRVSGTTANSSINDLGVLGGTSARSQTLAVLDIIARALKALGGELKDVVRTRVMVRREEDCEEVSLAHGWAFGCLGVRPVNTMIVAELIGKEFLVEIEAEAELGLKGVLKV</sequence>
<protein>
    <submittedName>
        <fullName evidence="3">NADP-dependent oxidoreductase domain-containing protein</fullName>
    </submittedName>
</protein>
<comment type="caution">
    <text evidence="3">The sequence shown here is derived from an EMBL/GenBank/DDBJ whole genome shotgun (WGS) entry which is preliminary data.</text>
</comment>
<dbReference type="Gene3D" id="3.20.20.100">
    <property type="entry name" value="NADP-dependent oxidoreductase domain"/>
    <property type="match status" value="1"/>
</dbReference>
<dbReference type="SUPFAM" id="SSF51430">
    <property type="entry name" value="NAD(P)-linked oxidoreductase"/>
    <property type="match status" value="1"/>
</dbReference>
<accession>A0A9P7YG18</accession>
<dbReference type="EMBL" id="MU251551">
    <property type="protein sequence ID" value="KAG9232385.1"/>
    <property type="molecule type" value="Genomic_DNA"/>
</dbReference>
<dbReference type="Gene3D" id="3.30.1330.40">
    <property type="entry name" value="RutC-like"/>
    <property type="match status" value="1"/>
</dbReference>
<dbReference type="InterPro" id="IPR036812">
    <property type="entry name" value="NAD(P)_OxRdtase_dom_sf"/>
</dbReference>
<dbReference type="GO" id="GO:0016491">
    <property type="term" value="F:oxidoreductase activity"/>
    <property type="evidence" value="ECO:0007669"/>
    <property type="project" value="UniProtKB-KW"/>
</dbReference>
<keyword evidence="1" id="KW-0560">Oxidoreductase</keyword>
<dbReference type="SUPFAM" id="SSF55298">
    <property type="entry name" value="YjgF-like"/>
    <property type="match status" value="1"/>
</dbReference>
<dbReference type="Proteomes" id="UP000824998">
    <property type="component" value="Unassembled WGS sequence"/>
</dbReference>
<keyword evidence="4" id="KW-1185">Reference proteome</keyword>
<dbReference type="PANTHER" id="PTHR43147:SF2">
    <property type="entry name" value="NADP-DEPENDENT OXIDOREDUCTASE DOMAIN-CONTAINING PROTEIN"/>
    <property type="match status" value="1"/>
</dbReference>
<name>A0A9P7YG18_9HELO</name>
<organism evidence="3 4">
    <name type="scientific">Amylocarpus encephaloides</name>
    <dbReference type="NCBI Taxonomy" id="45428"/>
    <lineage>
        <taxon>Eukaryota</taxon>
        <taxon>Fungi</taxon>
        <taxon>Dikarya</taxon>
        <taxon>Ascomycota</taxon>
        <taxon>Pezizomycotina</taxon>
        <taxon>Leotiomycetes</taxon>
        <taxon>Helotiales</taxon>
        <taxon>Helotiales incertae sedis</taxon>
        <taxon>Amylocarpus</taxon>
    </lineage>
</organism>
<dbReference type="Pfam" id="PF01042">
    <property type="entry name" value="Ribonuc_L-PSP"/>
    <property type="match status" value="1"/>
</dbReference>
<evidence type="ECO:0000313" key="3">
    <source>
        <dbReference type="EMBL" id="KAG9232385.1"/>
    </source>
</evidence>
<dbReference type="Pfam" id="PF00248">
    <property type="entry name" value="Aldo_ket_red"/>
    <property type="match status" value="1"/>
</dbReference>
<evidence type="ECO:0000259" key="2">
    <source>
        <dbReference type="Pfam" id="PF00248"/>
    </source>
</evidence>
<reference evidence="3" key="1">
    <citation type="journal article" date="2021" name="IMA Fungus">
        <title>Genomic characterization of three marine fungi, including Emericellopsis atlantica sp. nov. with signatures of a generalist lifestyle and marine biomass degradation.</title>
        <authorList>
            <person name="Hagestad O.C."/>
            <person name="Hou L."/>
            <person name="Andersen J.H."/>
            <person name="Hansen E.H."/>
            <person name="Altermark B."/>
            <person name="Li C."/>
            <person name="Kuhnert E."/>
            <person name="Cox R.J."/>
            <person name="Crous P.W."/>
            <person name="Spatafora J.W."/>
            <person name="Lail K."/>
            <person name="Amirebrahimi M."/>
            <person name="Lipzen A."/>
            <person name="Pangilinan J."/>
            <person name="Andreopoulos W."/>
            <person name="Hayes R.D."/>
            <person name="Ng V."/>
            <person name="Grigoriev I.V."/>
            <person name="Jackson S.A."/>
            <person name="Sutton T.D.S."/>
            <person name="Dobson A.D.W."/>
            <person name="Rama T."/>
        </authorList>
    </citation>
    <scope>NUCLEOTIDE SEQUENCE</scope>
    <source>
        <strain evidence="3">TRa018bII</strain>
    </source>
</reference>
<feature type="domain" description="NADP-dependent oxidoreductase" evidence="2">
    <location>
        <begin position="17"/>
        <end position="307"/>
    </location>
</feature>
<dbReference type="InterPro" id="IPR006175">
    <property type="entry name" value="YjgF/YER057c/UK114"/>
</dbReference>
<dbReference type="AlphaFoldDB" id="A0A9P7YG18"/>
<gene>
    <name evidence="3" type="ORF">BJ875DRAFT_81188</name>
</gene>
<dbReference type="InterPro" id="IPR023210">
    <property type="entry name" value="NADP_OxRdtase_dom"/>
</dbReference>
<dbReference type="PANTHER" id="PTHR43147">
    <property type="entry name" value="PROTEIN TAS"/>
    <property type="match status" value="1"/>
</dbReference>
<evidence type="ECO:0000256" key="1">
    <source>
        <dbReference type="ARBA" id="ARBA00023002"/>
    </source>
</evidence>
<dbReference type="InterPro" id="IPR035959">
    <property type="entry name" value="RutC-like_sf"/>
</dbReference>
<evidence type="ECO:0000313" key="4">
    <source>
        <dbReference type="Proteomes" id="UP000824998"/>
    </source>
</evidence>
<proteinExistence type="predicted"/>
<dbReference type="OrthoDB" id="686384at2759"/>